<organismHost>
    <name type="scientific">Twortvirus twort</name>
    <dbReference type="NCBI Taxonomy" id="55510"/>
</organismHost>
<keyword evidence="2" id="KW-1185">Reference proteome</keyword>
<protein>
    <submittedName>
        <fullName evidence="1">ORF252</fullName>
    </submittedName>
</protein>
<reference evidence="1 2" key="1">
    <citation type="journal article" date="2005" name="Proc. Natl. Acad. Sci. U.S.A.">
        <title>The complete genomes and proteomes of 27 Staphylococcus aureus bacteriophages.</title>
        <authorList>
            <person name="Kwan T."/>
            <person name="Liu J."/>
            <person name="Dubow M."/>
            <person name="Gros P."/>
            <person name="Pelletier J."/>
        </authorList>
    </citation>
    <scope>NUCLEOTIDE SEQUENCE [LARGE SCALE GENOMIC DNA]</scope>
</reference>
<dbReference type="RefSeq" id="YP_238602.1">
    <property type="nucleotide sequence ID" value="NC_007021.1"/>
</dbReference>
<sequence>MLVLLRISNALSLSNLSITSFLYKNSSTKVDSLSSNLKSSSLRSLVFIERL</sequence>
<organism evidence="1 2">
    <name type="scientific">Staphylococcus phage Twort (strain DSM 17442 / HER 48)</name>
    <name type="common">Bacteriophage Twort</name>
    <dbReference type="NCBI Taxonomy" id="2908167"/>
    <lineage>
        <taxon>Viruses</taxon>
        <taxon>Duplodnaviria</taxon>
        <taxon>Heunggongvirae</taxon>
        <taxon>Uroviricota</taxon>
        <taxon>Caudoviricetes</taxon>
        <taxon>Herelleviridae</taxon>
        <taxon>Twortvirinae</taxon>
        <taxon>Twortvirus</taxon>
        <taxon>Twortvirus twort</taxon>
    </lineage>
</organism>
<evidence type="ECO:0000313" key="1">
    <source>
        <dbReference type="EMBL" id="AAX92476.1"/>
    </source>
</evidence>
<dbReference type="Proteomes" id="UP000001466">
    <property type="component" value="Segment"/>
</dbReference>
<name>Q4Z9A3_BPTWO</name>
<accession>Q4Z9A3</accession>
<evidence type="ECO:0000313" key="2">
    <source>
        <dbReference type="Proteomes" id="UP000001466"/>
    </source>
</evidence>
<dbReference type="EMBL" id="AY954970">
    <property type="protein sequence ID" value="AAX92476.1"/>
    <property type="molecule type" value="Genomic_DNA"/>
</dbReference>
<proteinExistence type="predicted"/>
<dbReference type="GeneID" id="5130296"/>
<dbReference type="KEGG" id="vg:5130296"/>